<dbReference type="Proteomes" id="UP000806522">
    <property type="component" value="Unassembled WGS sequence"/>
</dbReference>
<gene>
    <name evidence="2" type="ORF">E7101_11120</name>
</gene>
<reference evidence="2" key="1">
    <citation type="submission" date="2019-04" db="EMBL/GenBank/DDBJ databases">
        <title>Evolution of Biomass-Degrading Anaerobic Consortia Revealed by Metagenomics.</title>
        <authorList>
            <person name="Peng X."/>
        </authorList>
    </citation>
    <scope>NUCLEOTIDE SEQUENCE</scope>
    <source>
        <strain evidence="2">SIG140</strain>
    </source>
</reference>
<feature type="chain" id="PRO_5039523975" evidence="1">
    <location>
        <begin position="20"/>
        <end position="289"/>
    </location>
</feature>
<dbReference type="Gene3D" id="1.10.3670.10">
    <property type="entry name" value="Putative xylanase like domain"/>
    <property type="match status" value="1"/>
</dbReference>
<dbReference type="InterPro" id="IPR010846">
    <property type="entry name" value="AmiA-like"/>
</dbReference>
<organism evidence="2 3">
    <name type="scientific">Xylanibacter ruminicola</name>
    <name type="common">Prevotella ruminicola</name>
    <dbReference type="NCBI Taxonomy" id="839"/>
    <lineage>
        <taxon>Bacteria</taxon>
        <taxon>Pseudomonadati</taxon>
        <taxon>Bacteroidota</taxon>
        <taxon>Bacteroidia</taxon>
        <taxon>Bacteroidales</taxon>
        <taxon>Prevotellaceae</taxon>
        <taxon>Xylanibacter</taxon>
    </lineage>
</organism>
<evidence type="ECO:0000313" key="3">
    <source>
        <dbReference type="Proteomes" id="UP000806522"/>
    </source>
</evidence>
<dbReference type="Gene3D" id="2.30.260.10">
    <property type="entry name" value="putative xylanase like domain"/>
    <property type="match status" value="1"/>
</dbReference>
<evidence type="ECO:0000313" key="2">
    <source>
        <dbReference type="EMBL" id="MBE6271483.1"/>
    </source>
</evidence>
<comment type="caution">
    <text evidence="2">The sequence shown here is derived from an EMBL/GenBank/DDBJ whole genome shotgun (WGS) entry which is preliminary data.</text>
</comment>
<accession>A0A9D5P610</accession>
<dbReference type="InterPro" id="IPR038765">
    <property type="entry name" value="Papain-like_cys_pep_sf"/>
</dbReference>
<evidence type="ECO:0000256" key="1">
    <source>
        <dbReference type="SAM" id="SignalP"/>
    </source>
</evidence>
<dbReference type="AlphaFoldDB" id="A0A9D5P610"/>
<proteinExistence type="predicted"/>
<name>A0A9D5P610_XYLRU</name>
<dbReference type="SUPFAM" id="SSF54001">
    <property type="entry name" value="Cysteine proteinases"/>
    <property type="match status" value="1"/>
</dbReference>
<protein>
    <submittedName>
        <fullName evidence="2">DUF1460 domain-containing protein</fullName>
    </submittedName>
</protein>
<keyword evidence="1" id="KW-0732">Signal</keyword>
<dbReference type="EMBL" id="SUYC01000012">
    <property type="protein sequence ID" value="MBE6271483.1"/>
    <property type="molecule type" value="Genomic_DNA"/>
</dbReference>
<dbReference type="Pfam" id="PF07313">
    <property type="entry name" value="AmiA-like"/>
    <property type="match status" value="1"/>
</dbReference>
<feature type="signal peptide" evidence="1">
    <location>
        <begin position="1"/>
        <end position="19"/>
    </location>
</feature>
<sequence>MKRVLYIIIGIITCLSSYAAGAGSVKALPQDSATICRLLTEAKTLSASTCLPLFFAQKFVGIPYVAHTLEGDQQERLVINTRQLDCTTLVETVTALTLCAQHKEYSWLAYQRALTGLRYRGGVINGYPSRLHYFTEWITDNTRDGVVSEVQAPNPPFSAVQTVKVNYMSTHPKSYQALRQHPEYVSAIAKQEQQVSGAKYRYIPKKQVGKSQLLRKAIKDGDIIAITCNKAGLDIAHLGFAVWRADGLHLLNASQLHHKVVVEPMTLYQYLKKHPSHTGIRIIRIKNNK</sequence>